<dbReference type="Proteomes" id="UP000550707">
    <property type="component" value="Unassembled WGS sequence"/>
</dbReference>
<feature type="compositionally biased region" description="Basic and acidic residues" evidence="1">
    <location>
        <begin position="1"/>
        <end position="16"/>
    </location>
</feature>
<feature type="region of interest" description="Disordered" evidence="1">
    <location>
        <begin position="104"/>
        <end position="127"/>
    </location>
</feature>
<name>A0A7J8E365_MOLMO</name>
<keyword evidence="3" id="KW-1185">Reference proteome</keyword>
<protein>
    <submittedName>
        <fullName evidence="2">Uncharacterized protein</fullName>
    </submittedName>
</protein>
<accession>A0A7J8E365</accession>
<evidence type="ECO:0000313" key="3">
    <source>
        <dbReference type="Proteomes" id="UP000550707"/>
    </source>
</evidence>
<evidence type="ECO:0000256" key="1">
    <source>
        <dbReference type="SAM" id="MobiDB-lite"/>
    </source>
</evidence>
<reference evidence="2 3" key="1">
    <citation type="journal article" date="2020" name="Nature">
        <title>Six reference-quality genomes reveal evolution of bat adaptations.</title>
        <authorList>
            <person name="Jebb D."/>
            <person name="Huang Z."/>
            <person name="Pippel M."/>
            <person name="Hughes G.M."/>
            <person name="Lavrichenko K."/>
            <person name="Devanna P."/>
            <person name="Winkler S."/>
            <person name="Jermiin L.S."/>
            <person name="Skirmuntt E.C."/>
            <person name="Katzourakis A."/>
            <person name="Burkitt-Gray L."/>
            <person name="Ray D.A."/>
            <person name="Sullivan K.A.M."/>
            <person name="Roscito J.G."/>
            <person name="Kirilenko B.M."/>
            <person name="Davalos L.M."/>
            <person name="Corthals A.P."/>
            <person name="Power M.L."/>
            <person name="Jones G."/>
            <person name="Ransome R.D."/>
            <person name="Dechmann D.K.N."/>
            <person name="Locatelli A.G."/>
            <person name="Puechmaille S.J."/>
            <person name="Fedrigo O."/>
            <person name="Jarvis E.D."/>
            <person name="Hiller M."/>
            <person name="Vernes S.C."/>
            <person name="Myers E.W."/>
            <person name="Teeling E.C."/>
        </authorList>
    </citation>
    <scope>NUCLEOTIDE SEQUENCE [LARGE SCALE GENOMIC DNA]</scope>
    <source>
        <strain evidence="2">MMolMol1</strain>
        <tissue evidence="2">Muscle</tissue>
    </source>
</reference>
<dbReference type="AlphaFoldDB" id="A0A7J8E365"/>
<organism evidence="2 3">
    <name type="scientific">Molossus molossus</name>
    <name type="common">Pallas' mastiff bat</name>
    <name type="synonym">Vespertilio molossus</name>
    <dbReference type="NCBI Taxonomy" id="27622"/>
    <lineage>
        <taxon>Eukaryota</taxon>
        <taxon>Metazoa</taxon>
        <taxon>Chordata</taxon>
        <taxon>Craniata</taxon>
        <taxon>Vertebrata</taxon>
        <taxon>Euteleostomi</taxon>
        <taxon>Mammalia</taxon>
        <taxon>Eutheria</taxon>
        <taxon>Laurasiatheria</taxon>
        <taxon>Chiroptera</taxon>
        <taxon>Yangochiroptera</taxon>
        <taxon>Molossidae</taxon>
        <taxon>Molossus</taxon>
    </lineage>
</organism>
<dbReference type="EMBL" id="JACASF010000015">
    <property type="protein sequence ID" value="KAF6429715.1"/>
    <property type="molecule type" value="Genomic_DNA"/>
</dbReference>
<feature type="region of interest" description="Disordered" evidence="1">
    <location>
        <begin position="1"/>
        <end position="26"/>
    </location>
</feature>
<sequence length="127" mass="12957">MREAPGPRDHKTKTLEEVEGGGGGKWGPGHCVGELPLYLFQSLVGLGLPCIRGPSCSGGSVTSAVVMVMEGPLSQGTLHWPAHVNPQRGSGLCSLRVGAGCGPRTGPKTTAPLGLNPLLSAPSKPKL</sequence>
<gene>
    <name evidence="2" type="ORF">HJG59_009045</name>
</gene>
<evidence type="ECO:0000313" key="2">
    <source>
        <dbReference type="EMBL" id="KAF6429715.1"/>
    </source>
</evidence>
<proteinExistence type="predicted"/>
<dbReference type="InParanoid" id="A0A7J8E365"/>
<comment type="caution">
    <text evidence="2">The sequence shown here is derived from an EMBL/GenBank/DDBJ whole genome shotgun (WGS) entry which is preliminary data.</text>
</comment>